<gene>
    <name evidence="13 14" type="primary">LOC108667754</name>
</gene>
<keyword evidence="4 10" id="KW-0732">Signal</keyword>
<dbReference type="PROSITE" id="PS00134">
    <property type="entry name" value="TRYPSIN_HIS"/>
    <property type="match status" value="1"/>
</dbReference>
<organism evidence="12 13">
    <name type="scientific">Hyalella azteca</name>
    <name type="common">Amphipod</name>
    <dbReference type="NCBI Taxonomy" id="294128"/>
    <lineage>
        <taxon>Eukaryota</taxon>
        <taxon>Metazoa</taxon>
        <taxon>Ecdysozoa</taxon>
        <taxon>Arthropoda</taxon>
        <taxon>Crustacea</taxon>
        <taxon>Multicrustacea</taxon>
        <taxon>Malacostraca</taxon>
        <taxon>Eumalacostraca</taxon>
        <taxon>Peracarida</taxon>
        <taxon>Amphipoda</taxon>
        <taxon>Senticaudata</taxon>
        <taxon>Talitrida</taxon>
        <taxon>Talitroidea</taxon>
        <taxon>Hyalellidae</taxon>
        <taxon>Hyalella</taxon>
    </lineage>
</organism>
<dbReference type="GeneID" id="108667754"/>
<accession>A0A8B7N9Y6</accession>
<evidence type="ECO:0000256" key="6">
    <source>
        <dbReference type="ARBA" id="ARBA00022825"/>
    </source>
</evidence>
<dbReference type="RefSeq" id="XP_018010308.1">
    <property type="nucleotide sequence ID" value="XM_018154819.2"/>
</dbReference>
<proteinExistence type="inferred from homology"/>
<feature type="chain" id="PRO_5044664367" evidence="10">
    <location>
        <begin position="19"/>
        <end position="374"/>
    </location>
</feature>
<name>A0A8B7N9Y6_HYAAZ</name>
<dbReference type="GO" id="GO:0006508">
    <property type="term" value="P:proteolysis"/>
    <property type="evidence" value="ECO:0007669"/>
    <property type="project" value="UniProtKB-KW"/>
</dbReference>
<dbReference type="RefSeq" id="XP_047741711.1">
    <property type="nucleotide sequence ID" value="XM_047885755.1"/>
</dbReference>
<reference evidence="13 14" key="1">
    <citation type="submission" date="2025-04" db="UniProtKB">
        <authorList>
            <consortium name="RefSeq"/>
        </authorList>
    </citation>
    <scope>IDENTIFICATION</scope>
    <source>
        <tissue evidence="13 14">Whole organism</tissue>
    </source>
</reference>
<keyword evidence="7" id="KW-0865">Zymogen</keyword>
<dbReference type="GO" id="GO:0005576">
    <property type="term" value="C:extracellular region"/>
    <property type="evidence" value="ECO:0007669"/>
    <property type="project" value="UniProtKB-SubCell"/>
</dbReference>
<comment type="subcellular location">
    <subcellularLocation>
        <location evidence="1">Secreted</location>
    </subcellularLocation>
</comment>
<comment type="similarity">
    <text evidence="9">Belongs to the peptidase S1 family. CLIP subfamily.</text>
</comment>
<keyword evidence="5" id="KW-0378">Hydrolase</keyword>
<evidence type="ECO:0000256" key="2">
    <source>
        <dbReference type="ARBA" id="ARBA00022525"/>
    </source>
</evidence>
<evidence type="ECO:0000313" key="13">
    <source>
        <dbReference type="RefSeq" id="XP_018010308.1"/>
    </source>
</evidence>
<evidence type="ECO:0000256" key="9">
    <source>
        <dbReference type="ARBA" id="ARBA00024195"/>
    </source>
</evidence>
<evidence type="ECO:0000256" key="3">
    <source>
        <dbReference type="ARBA" id="ARBA00022670"/>
    </source>
</evidence>
<dbReference type="SMART" id="SM00020">
    <property type="entry name" value="Tryp_SPc"/>
    <property type="match status" value="1"/>
</dbReference>
<keyword evidence="3" id="KW-0645">Protease</keyword>
<sequence length="374" mass="39281">MASVWLFIVPLVFTACSSEETSGRDTNPVNDPLSSFPSNQLPSSGNISGCASGSCVLFRECPMAMEMFGNSRGTGMLGPNICNAGGAAGVCCQNLTLNAATRSGVVEEDATSRIPALCGLSLAARITRGRNVSLGEYPWMAVLLQQSPRTGTFFHCGGSLINSRYVLTAAHCVDEVRLPRGYSLSVSLGDHVLNTDPDCASSTCAPNAIRIAVESIIVHPEYKGLINDIALLRLSRPVTLSEYIIPICLRGLRQTEALTTGKLTVAGWGSDGTRSTTNILNAASLPIVSPSVCRSLYSSAFNVDGRQLCLGSEQGMDSCTGDSGGPAFAFDSSGRAVQLGLVSFGPTVACGQVAAVYTHVPYYLDSFITPNIKT</sequence>
<dbReference type="CDD" id="cd00190">
    <property type="entry name" value="Tryp_SPc"/>
    <property type="match status" value="1"/>
</dbReference>
<dbReference type="GO" id="GO:0004252">
    <property type="term" value="F:serine-type endopeptidase activity"/>
    <property type="evidence" value="ECO:0007669"/>
    <property type="project" value="InterPro"/>
</dbReference>
<keyword evidence="8" id="KW-1015">Disulfide bond</keyword>
<dbReference type="InterPro" id="IPR018114">
    <property type="entry name" value="TRYPSIN_HIS"/>
</dbReference>
<evidence type="ECO:0000256" key="1">
    <source>
        <dbReference type="ARBA" id="ARBA00004613"/>
    </source>
</evidence>
<dbReference type="KEGG" id="hazt:108667754"/>
<dbReference type="InterPro" id="IPR043504">
    <property type="entry name" value="Peptidase_S1_PA_chymotrypsin"/>
</dbReference>
<dbReference type="SUPFAM" id="SSF50494">
    <property type="entry name" value="Trypsin-like serine proteases"/>
    <property type="match status" value="1"/>
</dbReference>
<evidence type="ECO:0000256" key="4">
    <source>
        <dbReference type="ARBA" id="ARBA00022729"/>
    </source>
</evidence>
<dbReference type="InterPro" id="IPR001314">
    <property type="entry name" value="Peptidase_S1A"/>
</dbReference>
<dbReference type="InterPro" id="IPR009003">
    <property type="entry name" value="Peptidase_S1_PA"/>
</dbReference>
<evidence type="ECO:0000259" key="11">
    <source>
        <dbReference type="PROSITE" id="PS50240"/>
    </source>
</evidence>
<dbReference type="PROSITE" id="PS50240">
    <property type="entry name" value="TRYPSIN_DOM"/>
    <property type="match status" value="1"/>
</dbReference>
<dbReference type="InterPro" id="IPR051487">
    <property type="entry name" value="Ser/Thr_Proteases_Immune/Dev"/>
</dbReference>
<dbReference type="FunFam" id="2.40.10.10:FF:000146">
    <property type="entry name" value="Serine protease 53"/>
    <property type="match status" value="1"/>
</dbReference>
<evidence type="ECO:0000256" key="5">
    <source>
        <dbReference type="ARBA" id="ARBA00022801"/>
    </source>
</evidence>
<dbReference type="PRINTS" id="PR00722">
    <property type="entry name" value="CHYMOTRYPSIN"/>
</dbReference>
<protein>
    <submittedName>
        <fullName evidence="13 14">Phenoloxidase-activating factor 3</fullName>
    </submittedName>
</protein>
<dbReference type="PANTHER" id="PTHR24256">
    <property type="entry name" value="TRYPTASE-RELATED"/>
    <property type="match status" value="1"/>
</dbReference>
<evidence type="ECO:0000256" key="8">
    <source>
        <dbReference type="ARBA" id="ARBA00023157"/>
    </source>
</evidence>
<keyword evidence="12" id="KW-1185">Reference proteome</keyword>
<dbReference type="AlphaFoldDB" id="A0A8B7N9Y6"/>
<feature type="domain" description="Peptidase S1" evidence="11">
    <location>
        <begin position="126"/>
        <end position="373"/>
    </location>
</feature>
<evidence type="ECO:0000256" key="7">
    <source>
        <dbReference type="ARBA" id="ARBA00023145"/>
    </source>
</evidence>
<keyword evidence="2" id="KW-0964">Secreted</keyword>
<dbReference type="InterPro" id="IPR001254">
    <property type="entry name" value="Trypsin_dom"/>
</dbReference>
<dbReference type="Gene3D" id="2.40.10.10">
    <property type="entry name" value="Trypsin-like serine proteases"/>
    <property type="match status" value="2"/>
</dbReference>
<dbReference type="OrthoDB" id="10059102at2759"/>
<feature type="signal peptide" evidence="10">
    <location>
        <begin position="1"/>
        <end position="18"/>
    </location>
</feature>
<evidence type="ECO:0000313" key="14">
    <source>
        <dbReference type="RefSeq" id="XP_047741711.1"/>
    </source>
</evidence>
<dbReference type="Proteomes" id="UP000694843">
    <property type="component" value="Unplaced"/>
</dbReference>
<dbReference type="Pfam" id="PF00089">
    <property type="entry name" value="Trypsin"/>
    <property type="match status" value="1"/>
</dbReference>
<evidence type="ECO:0000313" key="12">
    <source>
        <dbReference type="Proteomes" id="UP000694843"/>
    </source>
</evidence>
<evidence type="ECO:0000256" key="10">
    <source>
        <dbReference type="SAM" id="SignalP"/>
    </source>
</evidence>
<keyword evidence="6" id="KW-0720">Serine protease</keyword>